<keyword evidence="1" id="KW-0678">Repressor</keyword>
<dbReference type="InterPro" id="IPR009057">
    <property type="entry name" value="Homeodomain-like_sf"/>
</dbReference>
<dbReference type="GO" id="GO:0000976">
    <property type="term" value="F:transcription cis-regulatory region binding"/>
    <property type="evidence" value="ECO:0007669"/>
    <property type="project" value="TreeGrafter"/>
</dbReference>
<dbReference type="PRINTS" id="PR00455">
    <property type="entry name" value="HTHTETR"/>
</dbReference>
<dbReference type="InterPro" id="IPR039538">
    <property type="entry name" value="BetI_C"/>
</dbReference>
<reference evidence="7 8" key="1">
    <citation type="submission" date="2020-10" db="EMBL/GenBank/DDBJ databases">
        <title>Haloactinobacterium sp. RN3S43, a bacterium isolated from saline soil.</title>
        <authorList>
            <person name="Sun J.-Q."/>
        </authorList>
    </citation>
    <scope>NUCLEOTIDE SEQUENCE [LARGE SCALE GENOMIC DNA]</scope>
    <source>
        <strain evidence="7 8">RN3S43</strain>
    </source>
</reference>
<keyword evidence="8" id="KW-1185">Reference proteome</keyword>
<dbReference type="KEGG" id="halt:IM660_14925"/>
<dbReference type="GO" id="GO:0003700">
    <property type="term" value="F:DNA-binding transcription factor activity"/>
    <property type="evidence" value="ECO:0007669"/>
    <property type="project" value="TreeGrafter"/>
</dbReference>
<dbReference type="Pfam" id="PF00440">
    <property type="entry name" value="TetR_N"/>
    <property type="match status" value="1"/>
</dbReference>
<evidence type="ECO:0000313" key="7">
    <source>
        <dbReference type="EMBL" id="QOR72809.1"/>
    </source>
</evidence>
<dbReference type="InterPro" id="IPR036271">
    <property type="entry name" value="Tet_transcr_reg_TetR-rel_C_sf"/>
</dbReference>
<evidence type="ECO:0000256" key="4">
    <source>
        <dbReference type="ARBA" id="ARBA00023163"/>
    </source>
</evidence>
<evidence type="ECO:0000256" key="3">
    <source>
        <dbReference type="ARBA" id="ARBA00023125"/>
    </source>
</evidence>
<keyword evidence="4" id="KW-0804">Transcription</keyword>
<dbReference type="AlphaFoldDB" id="A0A7M1SZ33"/>
<keyword evidence="2" id="KW-0805">Transcription regulation</keyword>
<dbReference type="PANTHER" id="PTHR30055">
    <property type="entry name" value="HTH-TYPE TRANSCRIPTIONAL REGULATOR RUTR"/>
    <property type="match status" value="1"/>
</dbReference>
<proteinExistence type="predicted"/>
<feature type="domain" description="HTH tetR-type" evidence="6">
    <location>
        <begin position="17"/>
        <end position="77"/>
    </location>
</feature>
<dbReference type="Pfam" id="PF13977">
    <property type="entry name" value="TetR_C_6"/>
    <property type="match status" value="1"/>
</dbReference>
<dbReference type="InterPro" id="IPR050109">
    <property type="entry name" value="HTH-type_TetR-like_transc_reg"/>
</dbReference>
<evidence type="ECO:0000256" key="5">
    <source>
        <dbReference type="PROSITE-ProRule" id="PRU00335"/>
    </source>
</evidence>
<evidence type="ECO:0000256" key="1">
    <source>
        <dbReference type="ARBA" id="ARBA00022491"/>
    </source>
</evidence>
<organism evidence="7 8">
    <name type="scientific">Ruania alkalisoli</name>
    <dbReference type="NCBI Taxonomy" id="2779775"/>
    <lineage>
        <taxon>Bacteria</taxon>
        <taxon>Bacillati</taxon>
        <taxon>Actinomycetota</taxon>
        <taxon>Actinomycetes</taxon>
        <taxon>Micrococcales</taxon>
        <taxon>Ruaniaceae</taxon>
        <taxon>Ruania</taxon>
    </lineage>
</organism>
<dbReference type="PROSITE" id="PS50977">
    <property type="entry name" value="HTH_TETR_2"/>
    <property type="match status" value="1"/>
</dbReference>
<dbReference type="EMBL" id="CP063169">
    <property type="protein sequence ID" value="QOR72809.1"/>
    <property type="molecule type" value="Genomic_DNA"/>
</dbReference>
<evidence type="ECO:0000259" key="6">
    <source>
        <dbReference type="PROSITE" id="PS50977"/>
    </source>
</evidence>
<sequence length="228" mass="25077">MAHPGARGPRGEYRKSAERRRRIVDAAVSVFSERGYRGATIRQIAAEADLSPSSLLHFYASKTELLWATMTHRDSVRFAGGPGHSFPDRVVGQAIANEDVPHLVRLYGVLMAESATAEHPARDYFGGRFAVLRRQYADELGALAAAGLLRPGVDPQVAAVTLVALWDGVQLQALYEPDVVDAAEVLRDYFRLVLTDPRVLTAPADLRQWWADQGRDDGDGEGRSRELV</sequence>
<keyword evidence="3 5" id="KW-0238">DNA-binding</keyword>
<evidence type="ECO:0000313" key="8">
    <source>
        <dbReference type="Proteomes" id="UP000593758"/>
    </source>
</evidence>
<gene>
    <name evidence="7" type="ORF">IM660_14925</name>
</gene>
<dbReference type="SUPFAM" id="SSF46689">
    <property type="entry name" value="Homeodomain-like"/>
    <property type="match status" value="1"/>
</dbReference>
<feature type="DNA-binding region" description="H-T-H motif" evidence="5">
    <location>
        <begin position="40"/>
        <end position="59"/>
    </location>
</feature>
<dbReference type="Gene3D" id="1.10.357.10">
    <property type="entry name" value="Tetracycline Repressor, domain 2"/>
    <property type="match status" value="1"/>
</dbReference>
<name>A0A7M1SZ33_9MICO</name>
<dbReference type="Proteomes" id="UP000593758">
    <property type="component" value="Chromosome"/>
</dbReference>
<dbReference type="SUPFAM" id="SSF48498">
    <property type="entry name" value="Tetracyclin repressor-like, C-terminal domain"/>
    <property type="match status" value="1"/>
</dbReference>
<accession>A0A7M1SZ33</accession>
<evidence type="ECO:0000256" key="2">
    <source>
        <dbReference type="ARBA" id="ARBA00023015"/>
    </source>
</evidence>
<dbReference type="InterPro" id="IPR001647">
    <property type="entry name" value="HTH_TetR"/>
</dbReference>
<protein>
    <submittedName>
        <fullName evidence="7">TetR/AcrR family transcriptional regulator</fullName>
    </submittedName>
</protein>
<dbReference type="PANTHER" id="PTHR30055:SF226">
    <property type="entry name" value="HTH-TYPE TRANSCRIPTIONAL REGULATOR PKSA"/>
    <property type="match status" value="1"/>
</dbReference>